<dbReference type="EMBL" id="LNYL01000016">
    <property type="protein sequence ID" value="KTD30417.1"/>
    <property type="molecule type" value="Genomic_DNA"/>
</dbReference>
<feature type="transmembrane region" description="Helical" evidence="1">
    <location>
        <begin position="265"/>
        <end position="287"/>
    </location>
</feature>
<feature type="transmembrane region" description="Helical" evidence="1">
    <location>
        <begin position="208"/>
        <end position="227"/>
    </location>
</feature>
<dbReference type="PATRIC" id="fig|466.6.peg.643"/>
<feature type="transmembrane region" description="Helical" evidence="1">
    <location>
        <begin position="167"/>
        <end position="188"/>
    </location>
</feature>
<protein>
    <submittedName>
        <fullName evidence="2">Membrane protein</fullName>
    </submittedName>
</protein>
<feature type="transmembrane region" description="Helical" evidence="1">
    <location>
        <begin position="20"/>
        <end position="48"/>
    </location>
</feature>
<organism evidence="2 3">
    <name type="scientific">Legionella maceachernii</name>
    <dbReference type="NCBI Taxonomy" id="466"/>
    <lineage>
        <taxon>Bacteria</taxon>
        <taxon>Pseudomonadati</taxon>
        <taxon>Pseudomonadota</taxon>
        <taxon>Gammaproteobacteria</taxon>
        <taxon>Legionellales</taxon>
        <taxon>Legionellaceae</taxon>
        <taxon>Legionella</taxon>
    </lineage>
</organism>
<comment type="caution">
    <text evidence="2">The sequence shown here is derived from an EMBL/GenBank/DDBJ whole genome shotgun (WGS) entry which is preliminary data.</text>
</comment>
<dbReference type="AlphaFoldDB" id="A0A0W0WDH0"/>
<gene>
    <name evidence="2" type="ORF">Lmac_0601</name>
</gene>
<feature type="transmembrane region" description="Helical" evidence="1">
    <location>
        <begin position="55"/>
        <end position="72"/>
    </location>
</feature>
<feature type="transmembrane region" description="Helical" evidence="1">
    <location>
        <begin position="105"/>
        <end position="125"/>
    </location>
</feature>
<evidence type="ECO:0000256" key="1">
    <source>
        <dbReference type="SAM" id="Phobius"/>
    </source>
</evidence>
<name>A0A0W0WDH0_9GAMM</name>
<keyword evidence="3" id="KW-1185">Reference proteome</keyword>
<keyword evidence="1" id="KW-1133">Transmembrane helix</keyword>
<dbReference type="STRING" id="466.Lmac_0601"/>
<keyword evidence="1" id="KW-0472">Membrane</keyword>
<sequence>MARLGEFLGKQGRLLIENDQIALVYIAVLALIPFAAWLSAAAVALITLRKGWLDGFKGFVVATITLLILSLASMPLSAAVITALLAFLPCYLTAAILHATTSIKIAGFFIVLQALLIIALIHWLAPEFISNQYLYVQAVIKELERESSDGAVTSLLSNNEAVNKVVITNYLVGVQAVSVLLSAIVSLLLARSVQSRLFYPGGFKREMIAFRASGFGVILLVIAIVGAYQHNPLALSCLPVLAVYYVFAGLSLSFNVLVKDKGVGALALLLAPLILLPFVMLPVYVILGALDSLFNFRLHLSSNAGGQ</sequence>
<dbReference type="RefSeq" id="WP_058451425.1">
    <property type="nucleotide sequence ID" value="NZ_CAAAIB010000007.1"/>
</dbReference>
<evidence type="ECO:0000313" key="3">
    <source>
        <dbReference type="Proteomes" id="UP000054908"/>
    </source>
</evidence>
<evidence type="ECO:0000313" key="2">
    <source>
        <dbReference type="EMBL" id="KTD30417.1"/>
    </source>
</evidence>
<reference evidence="2 3" key="1">
    <citation type="submission" date="2015-11" db="EMBL/GenBank/DDBJ databases">
        <title>Genomic analysis of 38 Legionella species identifies large and diverse effector repertoires.</title>
        <authorList>
            <person name="Burstein D."/>
            <person name="Amaro F."/>
            <person name="Zusman T."/>
            <person name="Lifshitz Z."/>
            <person name="Cohen O."/>
            <person name="Gilbert J.A."/>
            <person name="Pupko T."/>
            <person name="Shuman H.A."/>
            <person name="Segal G."/>
        </authorList>
    </citation>
    <scope>NUCLEOTIDE SEQUENCE [LARGE SCALE GENOMIC DNA]</scope>
    <source>
        <strain evidence="2 3">PX-1-G2-E2</strain>
    </source>
</reference>
<dbReference type="OrthoDB" id="5659946at2"/>
<accession>A0A0W0WDH0</accession>
<feature type="transmembrane region" description="Helical" evidence="1">
    <location>
        <begin position="233"/>
        <end position="258"/>
    </location>
</feature>
<proteinExistence type="predicted"/>
<keyword evidence="1" id="KW-0812">Transmembrane</keyword>
<dbReference type="Proteomes" id="UP000054908">
    <property type="component" value="Unassembled WGS sequence"/>
</dbReference>